<evidence type="ECO:0000313" key="6">
    <source>
        <dbReference type="EMBL" id="EKC75016.1"/>
    </source>
</evidence>
<dbReference type="Gene3D" id="3.20.20.70">
    <property type="entry name" value="Aldolase class I"/>
    <property type="match status" value="1"/>
</dbReference>
<dbReference type="InterPro" id="IPR007197">
    <property type="entry name" value="rSAM"/>
</dbReference>
<evidence type="ECO:0000259" key="5">
    <source>
        <dbReference type="Pfam" id="PF04055"/>
    </source>
</evidence>
<keyword evidence="3" id="KW-0408">Iron</keyword>
<dbReference type="PANTHER" id="PTHR43524:SF1">
    <property type="entry name" value="RADICAL SAM SUPERFAMILY PROTEIN"/>
    <property type="match status" value="1"/>
</dbReference>
<dbReference type="SUPFAM" id="SSF102114">
    <property type="entry name" value="Radical SAM enzymes"/>
    <property type="match status" value="1"/>
</dbReference>
<dbReference type="CDD" id="cd01335">
    <property type="entry name" value="Radical_SAM"/>
    <property type="match status" value="1"/>
</dbReference>
<gene>
    <name evidence="6" type="ORF">OBE_01564</name>
</gene>
<dbReference type="InterPro" id="IPR013785">
    <property type="entry name" value="Aldolase_TIM"/>
</dbReference>
<dbReference type="SFLD" id="SFLDS00029">
    <property type="entry name" value="Radical_SAM"/>
    <property type="match status" value="1"/>
</dbReference>
<evidence type="ECO:0000256" key="3">
    <source>
        <dbReference type="ARBA" id="ARBA00023004"/>
    </source>
</evidence>
<protein>
    <submittedName>
        <fullName evidence="6">Radical SAM domain protein</fullName>
    </submittedName>
</protein>
<keyword evidence="4" id="KW-0411">Iron-sulfur</keyword>
<evidence type="ECO:0000256" key="2">
    <source>
        <dbReference type="ARBA" id="ARBA00022723"/>
    </source>
</evidence>
<dbReference type="InterPro" id="IPR058240">
    <property type="entry name" value="rSAM_sf"/>
</dbReference>
<keyword evidence="1" id="KW-0949">S-adenosyl-L-methionine</keyword>
<comment type="caution">
    <text evidence="6">The sequence shown here is derived from an EMBL/GenBank/DDBJ whole genome shotgun (WGS) entry which is preliminary data.</text>
</comment>
<sequence>QDPDSKWMQYVNRILNEVDPHVIKMSALDYGFEAAFCGKKEINEMRVKHQCNIPWLILMDPTSACNLHCTGCWAAEYGNRLNLSFEDMDRIVTQGKELGIYLYFFTGGEPLVRKDDIIRLCEKHDDCGFHAFTNGTLIDEKILPGDEAGRQLLRSYQSGRLRRSERLTPRQGRV</sequence>
<dbReference type="GO" id="GO:0046872">
    <property type="term" value="F:metal ion binding"/>
    <property type="evidence" value="ECO:0007669"/>
    <property type="project" value="UniProtKB-KW"/>
</dbReference>
<reference evidence="6" key="1">
    <citation type="journal article" date="2013" name="Environ. Microbiol.">
        <title>Microbiota from the distal guts of lean and obese adolescents exhibit partial functional redundancy besides clear differences in community structure.</title>
        <authorList>
            <person name="Ferrer M."/>
            <person name="Ruiz A."/>
            <person name="Lanza F."/>
            <person name="Haange S.B."/>
            <person name="Oberbach A."/>
            <person name="Till H."/>
            <person name="Bargiela R."/>
            <person name="Campoy C."/>
            <person name="Segura M.T."/>
            <person name="Richter M."/>
            <person name="von Bergen M."/>
            <person name="Seifert J."/>
            <person name="Suarez A."/>
        </authorList>
    </citation>
    <scope>NUCLEOTIDE SEQUENCE</scope>
</reference>
<dbReference type="SFLD" id="SFLDG01067">
    <property type="entry name" value="SPASM/twitch_domain_containing"/>
    <property type="match status" value="1"/>
</dbReference>
<proteinExistence type="predicted"/>
<dbReference type="Pfam" id="PF04055">
    <property type="entry name" value="Radical_SAM"/>
    <property type="match status" value="1"/>
</dbReference>
<dbReference type="AlphaFoldDB" id="K1UTX2"/>
<name>K1UTX2_9ZZZZ</name>
<dbReference type="PANTHER" id="PTHR43524">
    <property type="entry name" value="RADICAL SAM SUPERFAMILY PROTEIN"/>
    <property type="match status" value="1"/>
</dbReference>
<dbReference type="EMBL" id="AJWZ01001041">
    <property type="protein sequence ID" value="EKC75016.1"/>
    <property type="molecule type" value="Genomic_DNA"/>
</dbReference>
<organism evidence="6">
    <name type="scientific">human gut metagenome</name>
    <dbReference type="NCBI Taxonomy" id="408170"/>
    <lineage>
        <taxon>unclassified sequences</taxon>
        <taxon>metagenomes</taxon>
        <taxon>organismal metagenomes</taxon>
    </lineage>
</organism>
<evidence type="ECO:0000256" key="1">
    <source>
        <dbReference type="ARBA" id="ARBA00022691"/>
    </source>
</evidence>
<evidence type="ECO:0000256" key="4">
    <source>
        <dbReference type="ARBA" id="ARBA00023014"/>
    </source>
</evidence>
<feature type="non-terminal residue" evidence="6">
    <location>
        <position position="1"/>
    </location>
</feature>
<keyword evidence="2" id="KW-0479">Metal-binding</keyword>
<feature type="domain" description="Radical SAM core" evidence="5">
    <location>
        <begin position="61"/>
        <end position="142"/>
    </location>
</feature>
<dbReference type="GO" id="GO:0051536">
    <property type="term" value="F:iron-sulfur cluster binding"/>
    <property type="evidence" value="ECO:0007669"/>
    <property type="project" value="UniProtKB-KW"/>
</dbReference>
<accession>K1UTX2</accession>
<dbReference type="GO" id="GO:0003824">
    <property type="term" value="F:catalytic activity"/>
    <property type="evidence" value="ECO:0007669"/>
    <property type="project" value="InterPro"/>
</dbReference>